<dbReference type="AlphaFoldDB" id="A0A2G0Q630"/>
<gene>
    <name evidence="1" type="ORF">Xhom_02616</name>
</gene>
<evidence type="ECO:0000313" key="1">
    <source>
        <dbReference type="EMBL" id="PHM54666.1"/>
    </source>
</evidence>
<evidence type="ECO:0000313" key="2">
    <source>
        <dbReference type="Proteomes" id="UP000225433"/>
    </source>
</evidence>
<organism evidence="1 2">
    <name type="scientific">Xenorhabdus hominickii</name>
    <dbReference type="NCBI Taxonomy" id="351679"/>
    <lineage>
        <taxon>Bacteria</taxon>
        <taxon>Pseudomonadati</taxon>
        <taxon>Pseudomonadota</taxon>
        <taxon>Gammaproteobacteria</taxon>
        <taxon>Enterobacterales</taxon>
        <taxon>Morganellaceae</taxon>
        <taxon>Xenorhabdus</taxon>
    </lineage>
</organism>
<proteinExistence type="predicted"/>
<dbReference type="OrthoDB" id="47198at2"/>
<accession>A0A2G0Q630</accession>
<dbReference type="RefSeq" id="WP_071933824.1">
    <property type="nucleotide sequence ID" value="NZ_CAWNQJ010000068.1"/>
</dbReference>
<dbReference type="Proteomes" id="UP000225433">
    <property type="component" value="Unassembled WGS sequence"/>
</dbReference>
<dbReference type="EMBL" id="NJAI01000004">
    <property type="protein sequence ID" value="PHM54666.1"/>
    <property type="molecule type" value="Genomic_DNA"/>
</dbReference>
<sequence length="67" mass="7724">MKYYVYTKTDKQGDHEVHREGCNRMPLDENRVTLGDFTSCQSAVKEAKRRGYSADGCRWCSSECHTS</sequence>
<reference evidence="1 2" key="1">
    <citation type="journal article" date="2017" name="Nat. Microbiol.">
        <title>Natural product diversity associated with the nematode symbionts Photorhabdus and Xenorhabdus.</title>
        <authorList>
            <person name="Tobias N.J."/>
            <person name="Wolff H."/>
            <person name="Djahanschiri B."/>
            <person name="Grundmann F."/>
            <person name="Kronenwerth M."/>
            <person name="Shi Y.M."/>
            <person name="Simonyi S."/>
            <person name="Grun P."/>
            <person name="Shapiro-Ilan D."/>
            <person name="Pidot S.J."/>
            <person name="Stinear T.P."/>
            <person name="Ebersberger I."/>
            <person name="Bode H.B."/>
        </authorList>
    </citation>
    <scope>NUCLEOTIDE SEQUENCE [LARGE SCALE GENOMIC DNA]</scope>
    <source>
        <strain evidence="1 2">DSM 17903</strain>
    </source>
</reference>
<comment type="caution">
    <text evidence="1">The sequence shown here is derived from an EMBL/GenBank/DDBJ whole genome shotgun (WGS) entry which is preliminary data.</text>
</comment>
<name>A0A2G0Q630_XENHO</name>
<protein>
    <submittedName>
        <fullName evidence="1">Uncharacterized protein</fullName>
    </submittedName>
</protein>